<dbReference type="Pfam" id="PF01809">
    <property type="entry name" value="YidD"/>
    <property type="match status" value="1"/>
</dbReference>
<dbReference type="RefSeq" id="WP_187468394.1">
    <property type="nucleotide sequence ID" value="NZ_JACSIT010000152.1"/>
</dbReference>
<dbReference type="HAMAP" id="MF_00386">
    <property type="entry name" value="UPF0161_YidD"/>
    <property type="match status" value="1"/>
</dbReference>
<feature type="region of interest" description="Disordered" evidence="2">
    <location>
        <begin position="63"/>
        <end position="86"/>
    </location>
</feature>
<sequence length="86" mass="9492">MLKWLLILPIRIYQVALSPLLGPNKCRYQPTCSSYAIGAIEEWGVFKGTWLALKRIGSCHPWGGHGPDPVPRRPQAPGNKPDDAVS</sequence>
<dbReference type="GO" id="GO:0005886">
    <property type="term" value="C:plasma membrane"/>
    <property type="evidence" value="ECO:0007669"/>
    <property type="project" value="UniProtKB-SubCell"/>
</dbReference>
<comment type="subcellular location">
    <subcellularLocation>
        <location evidence="1">Cell membrane</location>
        <topology evidence="1">Peripheral membrane protein</topology>
        <orientation evidence="1">Cytoplasmic side</orientation>
    </subcellularLocation>
</comment>
<keyword evidence="4" id="KW-1185">Reference proteome</keyword>
<organism evidence="3 4">
    <name type="scientific">Neolewinella lacunae</name>
    <dbReference type="NCBI Taxonomy" id="1517758"/>
    <lineage>
        <taxon>Bacteria</taxon>
        <taxon>Pseudomonadati</taxon>
        <taxon>Bacteroidota</taxon>
        <taxon>Saprospiria</taxon>
        <taxon>Saprospirales</taxon>
        <taxon>Lewinellaceae</taxon>
        <taxon>Neolewinella</taxon>
    </lineage>
</organism>
<comment type="function">
    <text evidence="1">Could be involved in insertion of integral membrane proteins into the membrane.</text>
</comment>
<dbReference type="InterPro" id="IPR002696">
    <property type="entry name" value="Membr_insert_effic_factor_YidD"/>
</dbReference>
<dbReference type="EMBL" id="JACSIT010000152">
    <property type="protein sequence ID" value="MBC6996385.1"/>
    <property type="molecule type" value="Genomic_DNA"/>
</dbReference>
<evidence type="ECO:0000313" key="4">
    <source>
        <dbReference type="Proteomes" id="UP000650081"/>
    </source>
</evidence>
<protein>
    <recommendedName>
        <fullName evidence="1">Putative membrane protein insertion efficiency factor</fullName>
    </recommendedName>
</protein>
<evidence type="ECO:0000256" key="2">
    <source>
        <dbReference type="SAM" id="MobiDB-lite"/>
    </source>
</evidence>
<dbReference type="AlphaFoldDB" id="A0A923T962"/>
<dbReference type="Proteomes" id="UP000650081">
    <property type="component" value="Unassembled WGS sequence"/>
</dbReference>
<proteinExistence type="inferred from homology"/>
<comment type="similarity">
    <text evidence="1">Belongs to the UPF0161 family.</text>
</comment>
<gene>
    <name evidence="3" type="primary">yidD</name>
    <name evidence="3" type="ORF">H9S92_19595</name>
</gene>
<name>A0A923T962_9BACT</name>
<accession>A0A923T962</accession>
<reference evidence="3" key="1">
    <citation type="submission" date="2020-08" db="EMBL/GenBank/DDBJ databases">
        <title>Lewinella bacteria from marine environments.</title>
        <authorList>
            <person name="Zhong Y."/>
        </authorList>
    </citation>
    <scope>NUCLEOTIDE SEQUENCE</scope>
    <source>
        <strain evidence="3">KCTC 42187</strain>
    </source>
</reference>
<dbReference type="SMART" id="SM01234">
    <property type="entry name" value="Haemolytic"/>
    <property type="match status" value="1"/>
</dbReference>
<evidence type="ECO:0000256" key="1">
    <source>
        <dbReference type="HAMAP-Rule" id="MF_00386"/>
    </source>
</evidence>
<comment type="caution">
    <text evidence="3">The sequence shown here is derived from an EMBL/GenBank/DDBJ whole genome shotgun (WGS) entry which is preliminary data.</text>
</comment>
<dbReference type="NCBIfam" id="TIGR00278">
    <property type="entry name" value="membrane protein insertion efficiency factor YidD"/>
    <property type="match status" value="1"/>
</dbReference>
<keyword evidence="1" id="KW-0472">Membrane</keyword>
<evidence type="ECO:0000313" key="3">
    <source>
        <dbReference type="EMBL" id="MBC6996385.1"/>
    </source>
</evidence>
<dbReference type="PANTHER" id="PTHR33383:SF1">
    <property type="entry name" value="MEMBRANE PROTEIN INSERTION EFFICIENCY FACTOR-RELATED"/>
    <property type="match status" value="1"/>
</dbReference>
<keyword evidence="1" id="KW-1003">Cell membrane</keyword>
<dbReference type="PANTHER" id="PTHR33383">
    <property type="entry name" value="MEMBRANE PROTEIN INSERTION EFFICIENCY FACTOR-RELATED"/>
    <property type="match status" value="1"/>
</dbReference>